<dbReference type="AlphaFoldDB" id="A0A6P4BH47"/>
<comment type="similarity">
    <text evidence="1">Belongs to the 'GDXG' lipolytic enzyme family.</text>
</comment>
<dbReference type="Pfam" id="PF07859">
    <property type="entry name" value="Abhydrolase_3"/>
    <property type="match status" value="1"/>
</dbReference>
<accession>A0A6P4BH47</accession>
<gene>
    <name evidence="4" type="primary">LOC107467578</name>
</gene>
<reference evidence="4" key="2">
    <citation type="submission" date="2025-08" db="UniProtKB">
        <authorList>
            <consortium name="RefSeq"/>
        </authorList>
    </citation>
    <scope>IDENTIFICATION</scope>
    <source>
        <tissue evidence="4">Whole plant</tissue>
    </source>
</reference>
<reference evidence="3" key="1">
    <citation type="journal article" date="2016" name="Nat. Genet.">
        <title>The genome sequences of Arachis duranensis and Arachis ipaensis, the diploid ancestors of cultivated peanut.</title>
        <authorList>
            <person name="Bertioli D.J."/>
            <person name="Cannon S.B."/>
            <person name="Froenicke L."/>
            <person name="Huang G."/>
            <person name="Farmer A.D."/>
            <person name="Cannon E.K."/>
            <person name="Liu X."/>
            <person name="Gao D."/>
            <person name="Clevenger J."/>
            <person name="Dash S."/>
            <person name="Ren L."/>
            <person name="Moretzsohn M.C."/>
            <person name="Shirasawa K."/>
            <person name="Huang W."/>
            <person name="Vidigal B."/>
            <person name="Abernathy B."/>
            <person name="Chu Y."/>
            <person name="Niederhuth C.E."/>
            <person name="Umale P."/>
            <person name="Araujo A.C."/>
            <person name="Kozik A."/>
            <person name="Kim K.D."/>
            <person name="Burow M.D."/>
            <person name="Varshney R.K."/>
            <person name="Wang X."/>
            <person name="Zhang X."/>
            <person name="Barkley N."/>
            <person name="Guimaraes P.M."/>
            <person name="Isobe S."/>
            <person name="Guo B."/>
            <person name="Liao B."/>
            <person name="Stalker H.T."/>
            <person name="Schmitz R.J."/>
            <person name="Scheffler B.E."/>
            <person name="Leal-Bertioli S.C."/>
            <person name="Xun X."/>
            <person name="Jackson S.A."/>
            <person name="Michelmore R."/>
            <person name="Ozias-Akins P."/>
        </authorList>
    </citation>
    <scope>NUCLEOTIDE SEQUENCE [LARGE SCALE GENOMIC DNA]</scope>
    <source>
        <strain evidence="3">cv. V14167</strain>
    </source>
</reference>
<dbReference type="Proteomes" id="UP000515211">
    <property type="component" value="Chromosome 9"/>
</dbReference>
<dbReference type="PANTHER" id="PTHR23024:SF409">
    <property type="entry name" value="CARBOXYLESTERASE 6-RELATED"/>
    <property type="match status" value="1"/>
</dbReference>
<dbReference type="InterPro" id="IPR029058">
    <property type="entry name" value="AB_hydrolase_fold"/>
</dbReference>
<keyword evidence="3" id="KW-1185">Reference proteome</keyword>
<proteinExistence type="inferred from homology"/>
<organism evidence="3 4">
    <name type="scientific">Arachis duranensis</name>
    <name type="common">Wild peanut</name>
    <dbReference type="NCBI Taxonomy" id="130453"/>
    <lineage>
        <taxon>Eukaryota</taxon>
        <taxon>Viridiplantae</taxon>
        <taxon>Streptophyta</taxon>
        <taxon>Embryophyta</taxon>
        <taxon>Tracheophyta</taxon>
        <taxon>Spermatophyta</taxon>
        <taxon>Magnoliopsida</taxon>
        <taxon>eudicotyledons</taxon>
        <taxon>Gunneridae</taxon>
        <taxon>Pentapetalae</taxon>
        <taxon>rosids</taxon>
        <taxon>fabids</taxon>
        <taxon>Fabales</taxon>
        <taxon>Fabaceae</taxon>
        <taxon>Papilionoideae</taxon>
        <taxon>50 kb inversion clade</taxon>
        <taxon>dalbergioids sensu lato</taxon>
        <taxon>Dalbergieae</taxon>
        <taxon>Pterocarpus clade</taxon>
        <taxon>Arachis</taxon>
    </lineage>
</organism>
<evidence type="ECO:0000313" key="3">
    <source>
        <dbReference type="Proteomes" id="UP000515211"/>
    </source>
</evidence>
<dbReference type="RefSeq" id="XP_015942194.1">
    <property type="nucleotide sequence ID" value="XM_016086708.3"/>
</dbReference>
<dbReference type="GeneID" id="107467578"/>
<feature type="domain" description="Alpha/beta hydrolase fold-3" evidence="2">
    <location>
        <begin position="96"/>
        <end position="322"/>
    </location>
</feature>
<dbReference type="GO" id="GO:0016787">
    <property type="term" value="F:hydrolase activity"/>
    <property type="evidence" value="ECO:0007669"/>
    <property type="project" value="InterPro"/>
</dbReference>
<evidence type="ECO:0000259" key="2">
    <source>
        <dbReference type="Pfam" id="PF07859"/>
    </source>
</evidence>
<dbReference type="KEGG" id="adu:107467578"/>
<dbReference type="Gene3D" id="3.40.50.1820">
    <property type="entry name" value="alpha/beta hydrolase"/>
    <property type="match status" value="1"/>
</dbReference>
<name>A0A6P4BH47_ARADU</name>
<evidence type="ECO:0000313" key="4">
    <source>
        <dbReference type="RefSeq" id="XP_015942194.1"/>
    </source>
</evidence>
<dbReference type="InterPro" id="IPR050466">
    <property type="entry name" value="Carboxylest/Gibb_receptor"/>
</dbReference>
<dbReference type="InterPro" id="IPR013094">
    <property type="entry name" value="AB_hydrolase_3"/>
</dbReference>
<dbReference type="PANTHER" id="PTHR23024">
    <property type="entry name" value="ARYLACETAMIDE DEACETYLASE"/>
    <property type="match status" value="1"/>
</dbReference>
<sequence length="348" mass="38645">MAALASSLSLSPQYRTRSKEYQQHHHGSVVEEIKGLIRVHKDGYIERPQVVPCVSSSALSPELKVTSRDMVIDNVTNTWARFYVPNLHHHNKIPLLVYFHGGGFCIGSAAWSCYHDFLAKLSAEVGCMIMSVNYRLAPENPLPAPYDDGIKTLMWVKQQFLYQYNDSEWWTKKCNFSSVFLGGDSAGANIAYNVAITVSESESALRPLNLKGLVLIQPFFGGEARTASEKSMAESPGSALNLAASDAYWRLALPCGADRDHPWCNPIAKGSVKLKNLLVPTLVCISEMDILKDRNLEFCDALAKEGITVEYSVFKGVGHAFQILSKSHISKYTTHQMMSCLKSFIMSL</sequence>
<evidence type="ECO:0000256" key="1">
    <source>
        <dbReference type="ARBA" id="ARBA00010515"/>
    </source>
</evidence>
<dbReference type="OrthoDB" id="408631at2759"/>
<dbReference type="SUPFAM" id="SSF53474">
    <property type="entry name" value="alpha/beta-Hydrolases"/>
    <property type="match status" value="1"/>
</dbReference>
<protein>
    <submittedName>
        <fullName evidence="4">Probable carboxylesterase 17</fullName>
    </submittedName>
</protein>